<dbReference type="InterPro" id="IPR036388">
    <property type="entry name" value="WH-like_DNA-bd_sf"/>
</dbReference>
<organism evidence="5 6">
    <name type="scientific">Martelella mediterranea</name>
    <dbReference type="NCBI Taxonomy" id="293089"/>
    <lineage>
        <taxon>Bacteria</taxon>
        <taxon>Pseudomonadati</taxon>
        <taxon>Pseudomonadota</taxon>
        <taxon>Alphaproteobacteria</taxon>
        <taxon>Hyphomicrobiales</taxon>
        <taxon>Aurantimonadaceae</taxon>
        <taxon>Martelella</taxon>
    </lineage>
</organism>
<dbReference type="SUPFAM" id="SSF46785">
    <property type="entry name" value="Winged helix' DNA-binding domain"/>
    <property type="match status" value="1"/>
</dbReference>
<dbReference type="EMBL" id="SMAR01000015">
    <property type="protein sequence ID" value="TCT38864.1"/>
    <property type="molecule type" value="Genomic_DNA"/>
</dbReference>
<dbReference type="InterPro" id="IPR002577">
    <property type="entry name" value="HTH_HxlR"/>
</dbReference>
<dbReference type="Gene3D" id="3.30.1050.10">
    <property type="entry name" value="SCP2 sterol-binding domain"/>
    <property type="match status" value="1"/>
</dbReference>
<dbReference type="InterPro" id="IPR036390">
    <property type="entry name" value="WH_DNA-bd_sf"/>
</dbReference>
<proteinExistence type="predicted"/>
<dbReference type="GO" id="GO:0003677">
    <property type="term" value="F:DNA binding"/>
    <property type="evidence" value="ECO:0007669"/>
    <property type="project" value="UniProtKB-KW"/>
</dbReference>
<dbReference type="PANTHER" id="PTHR33204:SF18">
    <property type="entry name" value="TRANSCRIPTIONAL REGULATORY PROTEIN"/>
    <property type="match status" value="1"/>
</dbReference>
<keyword evidence="3" id="KW-0804">Transcription</keyword>
<sequence length="226" mass="24437">MTKPKKNPSLRYDEGCLAAHALNLIGDRWALLVVRELMFTAKRFQMIRSGIPGITASVLTGRLAQLIQAGVIKHEERLGIYTLTEEGKALLPVLEELCRWALKVPGHDPSRFISPTALMISMGVNLIAERAGSLKASAGFDFDTEAFEMTLCDGLLTTKAVSKAQTPFVIKGNGNQQAAAVYGPAPLSALISKGVVEVTGDIDEAQTFLSLFELQKSHSAPSKNDR</sequence>
<keyword evidence="6" id="KW-1185">Reference proteome</keyword>
<dbReference type="SUPFAM" id="SSF55718">
    <property type="entry name" value="SCP-like"/>
    <property type="match status" value="1"/>
</dbReference>
<dbReference type="Pfam" id="PF01638">
    <property type="entry name" value="HxlR"/>
    <property type="match status" value="1"/>
</dbReference>
<evidence type="ECO:0000256" key="2">
    <source>
        <dbReference type="ARBA" id="ARBA00023125"/>
    </source>
</evidence>
<keyword evidence="2" id="KW-0238">DNA-binding</keyword>
<dbReference type="InterPro" id="IPR036527">
    <property type="entry name" value="SCP2_sterol-bd_dom_sf"/>
</dbReference>
<feature type="domain" description="HTH hxlR-type" evidence="4">
    <location>
        <begin position="16"/>
        <end position="109"/>
    </location>
</feature>
<dbReference type="InterPro" id="IPR029229">
    <property type="entry name" value="Alkyl_sulf_C"/>
</dbReference>
<evidence type="ECO:0000313" key="6">
    <source>
        <dbReference type="Proteomes" id="UP000295097"/>
    </source>
</evidence>
<protein>
    <submittedName>
        <fullName evidence="5">HxlR family transcriptional regulator</fullName>
    </submittedName>
</protein>
<evidence type="ECO:0000256" key="3">
    <source>
        <dbReference type="ARBA" id="ARBA00023163"/>
    </source>
</evidence>
<evidence type="ECO:0000259" key="4">
    <source>
        <dbReference type="PROSITE" id="PS51118"/>
    </source>
</evidence>
<gene>
    <name evidence="5" type="ORF">EDC90_101576</name>
</gene>
<dbReference type="PANTHER" id="PTHR33204">
    <property type="entry name" value="TRANSCRIPTIONAL REGULATOR, MARR FAMILY"/>
    <property type="match status" value="1"/>
</dbReference>
<dbReference type="Pfam" id="PF14864">
    <property type="entry name" value="Alkyl_sulf_C"/>
    <property type="match status" value="1"/>
</dbReference>
<name>A0A4R3NSP7_9HYPH</name>
<evidence type="ECO:0000313" key="5">
    <source>
        <dbReference type="EMBL" id="TCT38864.1"/>
    </source>
</evidence>
<evidence type="ECO:0000256" key="1">
    <source>
        <dbReference type="ARBA" id="ARBA00023015"/>
    </source>
</evidence>
<reference evidence="5 6" key="1">
    <citation type="submission" date="2019-03" db="EMBL/GenBank/DDBJ databases">
        <title>Freshwater and sediment microbial communities from various areas in North America, analyzing microbe dynamics in response to fracking.</title>
        <authorList>
            <person name="Lamendella R."/>
        </authorList>
    </citation>
    <scope>NUCLEOTIDE SEQUENCE [LARGE SCALE GENOMIC DNA]</scope>
    <source>
        <strain evidence="5 6">175.2</strain>
    </source>
</reference>
<comment type="caution">
    <text evidence="5">The sequence shown here is derived from an EMBL/GenBank/DDBJ whole genome shotgun (WGS) entry which is preliminary data.</text>
</comment>
<dbReference type="Gene3D" id="1.10.10.10">
    <property type="entry name" value="Winged helix-like DNA-binding domain superfamily/Winged helix DNA-binding domain"/>
    <property type="match status" value="1"/>
</dbReference>
<dbReference type="RefSeq" id="WP_132311572.1">
    <property type="nucleotide sequence ID" value="NZ_SMAR01000015.1"/>
</dbReference>
<keyword evidence="1" id="KW-0805">Transcription regulation</keyword>
<dbReference type="Proteomes" id="UP000295097">
    <property type="component" value="Unassembled WGS sequence"/>
</dbReference>
<dbReference type="OrthoDB" id="9782219at2"/>
<accession>A0A4R3NSP7</accession>
<dbReference type="PROSITE" id="PS51118">
    <property type="entry name" value="HTH_HXLR"/>
    <property type="match status" value="1"/>
</dbReference>
<dbReference type="AlphaFoldDB" id="A0A4R3NSP7"/>